<dbReference type="Proteomes" id="UP000192775">
    <property type="component" value="Chromosome"/>
</dbReference>
<dbReference type="Gene3D" id="3.40.50.720">
    <property type="entry name" value="NAD(P)-binding Rossmann-like Domain"/>
    <property type="match status" value="1"/>
</dbReference>
<feature type="domain" description="6-phosphogluconate dehydrogenase NADP-binding" evidence="4">
    <location>
        <begin position="2"/>
        <end position="154"/>
    </location>
</feature>
<evidence type="ECO:0000259" key="5">
    <source>
        <dbReference type="Pfam" id="PF14833"/>
    </source>
</evidence>
<comment type="similarity">
    <text evidence="1">Belongs to the HIBADH-related family.</text>
</comment>
<dbReference type="RefSeq" id="WP_085019035.1">
    <property type="nucleotide sequence ID" value="NZ_BMHD01000002.1"/>
</dbReference>
<dbReference type="KEGG" id="cphy:B5808_06465"/>
<sequence>MRVGIVGVGRMGGPIARALHRAEDADLIALDVDPVALAGLPEGLRATTEARDLSDLDVLVTVLPGPAEVAGALGGDGSLLEAVRPGGVWLDLTSNDPGVATEVAGRAAARGIASVAAPMSGGPAEARSGSLDFVVAGDPEAVGRIAPLLRRLGAGGELRRAGADVAAAHVVKLLGNALWFAQALATTEALLVARSAGLDPEAVAALLRTGPGASRFLDREVDHVLAGDLMPEFGIDRVVDELRSVAALADAGQVEASVLDASLRVHVAALDRYGPALGEMLGARLVEERSGGPLARPPFEPAPPAEG</sequence>
<reference evidence="6 7" key="1">
    <citation type="submission" date="2017-04" db="EMBL/GenBank/DDBJ databases">
        <authorList>
            <person name="Afonso C.L."/>
            <person name="Miller P.J."/>
            <person name="Scott M.A."/>
            <person name="Spackman E."/>
            <person name="Goraichik I."/>
            <person name="Dimitrov K.M."/>
            <person name="Suarez D.L."/>
            <person name="Swayne D.E."/>
        </authorList>
    </citation>
    <scope>NUCLEOTIDE SEQUENCE [LARGE SCALE GENOMIC DNA]</scope>
    <source>
        <strain evidence="7">XA(T)</strain>
    </source>
</reference>
<evidence type="ECO:0000256" key="3">
    <source>
        <dbReference type="ARBA" id="ARBA00023027"/>
    </source>
</evidence>
<dbReference type="InterPro" id="IPR008927">
    <property type="entry name" value="6-PGluconate_DH-like_C_sf"/>
</dbReference>
<dbReference type="AlphaFoldDB" id="A0A1X9LIC7"/>
<keyword evidence="3" id="KW-0520">NAD</keyword>
<gene>
    <name evidence="6" type="ORF">B5808_06465</name>
</gene>
<dbReference type="Pfam" id="PF03446">
    <property type="entry name" value="NAD_binding_2"/>
    <property type="match status" value="1"/>
</dbReference>
<organism evidence="6 7">
    <name type="scientific">Cnuibacter physcomitrellae</name>
    <dbReference type="NCBI Taxonomy" id="1619308"/>
    <lineage>
        <taxon>Bacteria</taxon>
        <taxon>Bacillati</taxon>
        <taxon>Actinomycetota</taxon>
        <taxon>Actinomycetes</taxon>
        <taxon>Micrococcales</taxon>
        <taxon>Microbacteriaceae</taxon>
        <taxon>Cnuibacter</taxon>
    </lineage>
</organism>
<dbReference type="InterPro" id="IPR013328">
    <property type="entry name" value="6PGD_dom2"/>
</dbReference>
<feature type="domain" description="3-hydroxyisobutyrate dehydrogenase-like NAD-binding" evidence="5">
    <location>
        <begin position="167"/>
        <end position="273"/>
    </location>
</feature>
<evidence type="ECO:0000313" key="7">
    <source>
        <dbReference type="Proteomes" id="UP000192775"/>
    </source>
</evidence>
<evidence type="ECO:0000256" key="2">
    <source>
        <dbReference type="ARBA" id="ARBA00023002"/>
    </source>
</evidence>
<accession>A0A1X9LIC7</accession>
<dbReference type="InterPro" id="IPR036291">
    <property type="entry name" value="NAD(P)-bd_dom_sf"/>
</dbReference>
<dbReference type="InterPro" id="IPR029154">
    <property type="entry name" value="HIBADH-like_NADP-bd"/>
</dbReference>
<keyword evidence="2" id="KW-0560">Oxidoreductase</keyword>
<evidence type="ECO:0000259" key="4">
    <source>
        <dbReference type="Pfam" id="PF03446"/>
    </source>
</evidence>
<dbReference type="PANTHER" id="PTHR43060">
    <property type="entry name" value="3-HYDROXYISOBUTYRATE DEHYDROGENASE-LIKE 1, MITOCHONDRIAL-RELATED"/>
    <property type="match status" value="1"/>
</dbReference>
<dbReference type="GO" id="GO:0016491">
    <property type="term" value="F:oxidoreductase activity"/>
    <property type="evidence" value="ECO:0007669"/>
    <property type="project" value="UniProtKB-KW"/>
</dbReference>
<dbReference type="PIRSF" id="PIRSF000103">
    <property type="entry name" value="HIBADH"/>
    <property type="match status" value="1"/>
</dbReference>
<evidence type="ECO:0000313" key="6">
    <source>
        <dbReference type="EMBL" id="ARJ04897.1"/>
    </source>
</evidence>
<keyword evidence="7" id="KW-1185">Reference proteome</keyword>
<dbReference type="SUPFAM" id="SSF48179">
    <property type="entry name" value="6-phosphogluconate dehydrogenase C-terminal domain-like"/>
    <property type="match status" value="1"/>
</dbReference>
<proteinExistence type="inferred from homology"/>
<dbReference type="Pfam" id="PF14833">
    <property type="entry name" value="NAD_binding_11"/>
    <property type="match status" value="1"/>
</dbReference>
<name>A0A1X9LIC7_9MICO</name>
<dbReference type="STRING" id="1619308.B5808_06465"/>
<dbReference type="GO" id="GO:0051287">
    <property type="term" value="F:NAD binding"/>
    <property type="evidence" value="ECO:0007669"/>
    <property type="project" value="InterPro"/>
</dbReference>
<evidence type="ECO:0000256" key="1">
    <source>
        <dbReference type="ARBA" id="ARBA00009080"/>
    </source>
</evidence>
<dbReference type="EMBL" id="CP020715">
    <property type="protein sequence ID" value="ARJ04897.1"/>
    <property type="molecule type" value="Genomic_DNA"/>
</dbReference>
<dbReference type="InterPro" id="IPR015815">
    <property type="entry name" value="HIBADH-related"/>
</dbReference>
<dbReference type="GO" id="GO:0050661">
    <property type="term" value="F:NADP binding"/>
    <property type="evidence" value="ECO:0007669"/>
    <property type="project" value="InterPro"/>
</dbReference>
<protein>
    <submittedName>
        <fullName evidence="6">Uncharacterized protein</fullName>
    </submittedName>
</protein>
<dbReference type="InterPro" id="IPR006115">
    <property type="entry name" value="6PGDH_NADP-bd"/>
</dbReference>
<dbReference type="PANTHER" id="PTHR43060:SF15">
    <property type="entry name" value="3-HYDROXYISOBUTYRATE DEHYDROGENASE-LIKE 1, MITOCHONDRIAL-RELATED"/>
    <property type="match status" value="1"/>
</dbReference>
<dbReference type="Gene3D" id="1.10.1040.10">
    <property type="entry name" value="N-(1-d-carboxylethyl)-l-norvaline Dehydrogenase, domain 2"/>
    <property type="match status" value="1"/>
</dbReference>
<dbReference type="SUPFAM" id="SSF51735">
    <property type="entry name" value="NAD(P)-binding Rossmann-fold domains"/>
    <property type="match status" value="1"/>
</dbReference>